<keyword evidence="3" id="KW-1185">Reference proteome</keyword>
<feature type="signal peptide" evidence="1">
    <location>
        <begin position="1"/>
        <end position="24"/>
    </location>
</feature>
<protein>
    <recommendedName>
        <fullName evidence="4">Lipoprotein</fullName>
    </recommendedName>
</protein>
<evidence type="ECO:0008006" key="4">
    <source>
        <dbReference type="Google" id="ProtNLM"/>
    </source>
</evidence>
<evidence type="ECO:0000313" key="2">
    <source>
        <dbReference type="EMBL" id="MDO7843456.1"/>
    </source>
</evidence>
<dbReference type="EMBL" id="JAUQSZ010000009">
    <property type="protein sequence ID" value="MDO7843456.1"/>
    <property type="molecule type" value="Genomic_DNA"/>
</dbReference>
<keyword evidence="1" id="KW-0732">Signal</keyword>
<organism evidence="2 3">
    <name type="scientific">Sphingomonas immobilis</name>
    <dbReference type="NCBI Taxonomy" id="3063997"/>
    <lineage>
        <taxon>Bacteria</taxon>
        <taxon>Pseudomonadati</taxon>
        <taxon>Pseudomonadota</taxon>
        <taxon>Alphaproteobacteria</taxon>
        <taxon>Sphingomonadales</taxon>
        <taxon>Sphingomonadaceae</taxon>
        <taxon>Sphingomonas</taxon>
    </lineage>
</organism>
<proteinExistence type="predicted"/>
<name>A0ABT9A393_9SPHN</name>
<comment type="caution">
    <text evidence="2">The sequence shown here is derived from an EMBL/GenBank/DDBJ whole genome shotgun (WGS) entry which is preliminary data.</text>
</comment>
<reference evidence="2" key="1">
    <citation type="submission" date="2023-07" db="EMBL/GenBank/DDBJ databases">
        <authorList>
            <person name="Kim M.K."/>
        </authorList>
    </citation>
    <scope>NUCLEOTIDE SEQUENCE</scope>
    <source>
        <strain evidence="2">CA1-15</strain>
    </source>
</reference>
<feature type="chain" id="PRO_5045605691" description="Lipoprotein" evidence="1">
    <location>
        <begin position="25"/>
        <end position="74"/>
    </location>
</feature>
<dbReference type="PROSITE" id="PS51257">
    <property type="entry name" value="PROKAR_LIPOPROTEIN"/>
    <property type="match status" value="1"/>
</dbReference>
<sequence length="74" mass="7599">MKVALALFLGFALAGCGSIGVSNAKDRVRTARASGDRDAVCSAETALAQAYLDAGDSENYRLQAAMARLACMAA</sequence>
<evidence type="ECO:0000313" key="3">
    <source>
        <dbReference type="Proteomes" id="UP001176468"/>
    </source>
</evidence>
<dbReference type="RefSeq" id="WP_304561907.1">
    <property type="nucleotide sequence ID" value="NZ_JAUQSZ010000009.1"/>
</dbReference>
<evidence type="ECO:0000256" key="1">
    <source>
        <dbReference type="SAM" id="SignalP"/>
    </source>
</evidence>
<dbReference type="Proteomes" id="UP001176468">
    <property type="component" value="Unassembled WGS sequence"/>
</dbReference>
<gene>
    <name evidence="2" type="ORF">Q5H94_14060</name>
</gene>
<accession>A0ABT9A393</accession>